<dbReference type="EMBL" id="CP032101">
    <property type="protein sequence ID" value="AXX87632.1"/>
    <property type="molecule type" value="Genomic_DNA"/>
</dbReference>
<sequence length="205" mass="24196">MSFVNLKKDYYLGKGRERACYLHPFDDSKVIKIVYKPFENLNQNKLEYDYLNFLTKRSVSFSHLSKCYGKIKTNLGEGYIFQRIKDYNGKTSLSFKNVVMNGLLTKQQEMELLKELKEYLLKNNIIFIDVALSNIFCQEFSQNNFKLILTDGIGGKRTGIKSKLYLYSKLYTRYKVKKQLKKLELRYKKVIAQGIDAKTRLRKDE</sequence>
<dbReference type="Proteomes" id="UP000264693">
    <property type="component" value="Chromosome"/>
</dbReference>
<protein>
    <submittedName>
        <fullName evidence="1">YrbL family protein</fullName>
    </submittedName>
</protein>
<dbReference type="RefSeq" id="WP_099312363.1">
    <property type="nucleotide sequence ID" value="NZ_CP032101.1"/>
</dbReference>
<proteinExistence type="predicted"/>
<accession>A0A347TM04</accession>
<gene>
    <name evidence="1" type="ORF">AMRN_1908</name>
    <name evidence="2" type="ORF">CPH92_12615</name>
</gene>
<reference evidence="2" key="2">
    <citation type="submission" date="2017-09" db="EMBL/GenBank/DDBJ databases">
        <authorList>
            <person name="Perez-Cataluna A."/>
            <person name="Figueras M.J."/>
            <person name="Salas-Masso N."/>
        </authorList>
    </citation>
    <scope>NUCLEOTIDE SEQUENCE</scope>
    <source>
        <strain evidence="2">CECT 7727</strain>
    </source>
</reference>
<dbReference type="AlphaFoldDB" id="A0A347TM04"/>
<organism evidence="1 4">
    <name type="scientific">Malaciobacter marinus</name>
    <dbReference type="NCBI Taxonomy" id="505249"/>
    <lineage>
        <taxon>Bacteria</taxon>
        <taxon>Pseudomonadati</taxon>
        <taxon>Campylobacterota</taxon>
        <taxon>Epsilonproteobacteria</taxon>
        <taxon>Campylobacterales</taxon>
        <taxon>Arcobacteraceae</taxon>
        <taxon>Malaciobacter</taxon>
    </lineage>
</organism>
<reference evidence="1 4" key="3">
    <citation type="submission" date="2018-08" db="EMBL/GenBank/DDBJ databases">
        <title>Complete genome of the Arcobacter marinus type strain JCM 15502.</title>
        <authorList>
            <person name="Miller W.G."/>
            <person name="Yee E."/>
            <person name="Huynh S."/>
            <person name="Parker C.T."/>
        </authorList>
    </citation>
    <scope>NUCLEOTIDE SEQUENCE [LARGE SCALE GENOMIC DNA]</scope>
    <source>
        <strain evidence="1 4">JCM 15502</strain>
    </source>
</reference>
<evidence type="ECO:0000313" key="2">
    <source>
        <dbReference type="EMBL" id="PHO14267.1"/>
    </source>
</evidence>
<dbReference type="InterPro" id="IPR019647">
    <property type="entry name" value="PhoP_reg_network_YrbL"/>
</dbReference>
<evidence type="ECO:0000313" key="3">
    <source>
        <dbReference type="Proteomes" id="UP000224740"/>
    </source>
</evidence>
<keyword evidence="3" id="KW-1185">Reference proteome</keyword>
<evidence type="ECO:0000313" key="4">
    <source>
        <dbReference type="Proteomes" id="UP000264693"/>
    </source>
</evidence>
<name>A0A347TM04_9BACT</name>
<evidence type="ECO:0000313" key="1">
    <source>
        <dbReference type="EMBL" id="AXX87632.1"/>
    </source>
</evidence>
<dbReference type="KEGG" id="amar:AMRN_1908"/>
<dbReference type="Proteomes" id="UP000224740">
    <property type="component" value="Unassembled WGS sequence"/>
</dbReference>
<dbReference type="Pfam" id="PF10707">
    <property type="entry name" value="YrbL-PhoP_reg"/>
    <property type="match status" value="1"/>
</dbReference>
<reference evidence="3" key="1">
    <citation type="submission" date="2017-09" db="EMBL/GenBank/DDBJ databases">
        <title>Arcobacter canalis sp. nov., a new species isolated from a water canal contaminated with urban sewage.</title>
        <authorList>
            <person name="Perez-Cataluna A."/>
            <person name="Salas-Masso N."/>
            <person name="Figueras M.J."/>
        </authorList>
    </citation>
    <scope>NUCLEOTIDE SEQUENCE [LARGE SCALE GENOMIC DNA]</scope>
    <source>
        <strain evidence="3">CECT 7727</strain>
    </source>
</reference>
<dbReference type="EMBL" id="NXAO01000063">
    <property type="protein sequence ID" value="PHO14267.1"/>
    <property type="molecule type" value="Genomic_DNA"/>
</dbReference>